<dbReference type="InterPro" id="IPR016039">
    <property type="entry name" value="Thiolase-like"/>
</dbReference>
<dbReference type="Gene3D" id="3.40.47.10">
    <property type="match status" value="1"/>
</dbReference>
<name>A0ABT5B1W0_9BACT</name>
<reference evidence="1 2" key="1">
    <citation type="submission" date="2022-11" db="EMBL/GenBank/DDBJ databases">
        <title>Minimal conservation of predation-associated metabolite biosynthetic gene clusters underscores biosynthetic potential of Myxococcota including descriptions for ten novel species: Archangium lansinium sp. nov., Myxococcus landrumus sp. nov., Nannocystis bai.</title>
        <authorList>
            <person name="Ahearne A."/>
            <person name="Stevens C."/>
            <person name="Dowd S."/>
        </authorList>
    </citation>
    <scope>NUCLEOTIDE SEQUENCE [LARGE SCALE GENOMIC DNA]</scope>
    <source>
        <strain evidence="1 2">NCELM</strain>
    </source>
</reference>
<dbReference type="EMBL" id="JAQNDN010000003">
    <property type="protein sequence ID" value="MDC0668094.1"/>
    <property type="molecule type" value="Genomic_DNA"/>
</dbReference>
<evidence type="ECO:0008006" key="3">
    <source>
        <dbReference type="Google" id="ProtNLM"/>
    </source>
</evidence>
<dbReference type="Proteomes" id="UP001217838">
    <property type="component" value="Unassembled WGS sequence"/>
</dbReference>
<proteinExistence type="predicted"/>
<evidence type="ECO:0000313" key="2">
    <source>
        <dbReference type="Proteomes" id="UP001217838"/>
    </source>
</evidence>
<gene>
    <name evidence="1" type="ORF">POL58_10115</name>
</gene>
<keyword evidence="2" id="KW-1185">Reference proteome</keyword>
<sequence length="344" mass="35301">MSTPPPPLFVHATGMACPIGLTTAAACAALRAGISRRQELPYLDDDGRPVVGSYLARIPAGTPRRERIASLAAVAIADALRGAANTACSDPWILVLADDIAAELGDGAAIRAQLARRGVPFAPSETRIVAEGSCGLVSALALARSLFARRQCRACTICAADSLICAGSLARLAGQGRLLTEDNPDGVTPGEAAVCLRLSPSGRGASSRILGTGTARESATLRSDEPLRGDGIAAAAQGALAEAGLAFHDIDFRVSDAAGESYHFKEQILLVSRLLRSRRADLPLWLCAAELGDTGAAAGLCGLVTATEAFRRGRVPGPRALVFAGADDGRRSAVVLSRGGNDGS</sequence>
<organism evidence="1 2">
    <name type="scientific">Nannocystis radixulma</name>
    <dbReference type="NCBI Taxonomy" id="2995305"/>
    <lineage>
        <taxon>Bacteria</taxon>
        <taxon>Pseudomonadati</taxon>
        <taxon>Myxococcota</taxon>
        <taxon>Polyangia</taxon>
        <taxon>Nannocystales</taxon>
        <taxon>Nannocystaceae</taxon>
        <taxon>Nannocystis</taxon>
    </lineage>
</organism>
<dbReference type="SUPFAM" id="SSF53901">
    <property type="entry name" value="Thiolase-like"/>
    <property type="match status" value="1"/>
</dbReference>
<accession>A0ABT5B1W0</accession>
<dbReference type="RefSeq" id="WP_271996875.1">
    <property type="nucleotide sequence ID" value="NZ_JAQNDN010000003.1"/>
</dbReference>
<protein>
    <recommendedName>
        <fullName evidence="3">3-oxoacyl-[acyl-carrier-protein] synthase-1</fullName>
    </recommendedName>
</protein>
<evidence type="ECO:0000313" key="1">
    <source>
        <dbReference type="EMBL" id="MDC0668094.1"/>
    </source>
</evidence>
<comment type="caution">
    <text evidence="1">The sequence shown here is derived from an EMBL/GenBank/DDBJ whole genome shotgun (WGS) entry which is preliminary data.</text>
</comment>